<comment type="caution">
    <text evidence="2">The sequence shown here is derived from an EMBL/GenBank/DDBJ whole genome shotgun (WGS) entry which is preliminary data.</text>
</comment>
<dbReference type="GO" id="GO:0005886">
    <property type="term" value="C:plasma membrane"/>
    <property type="evidence" value="ECO:0007669"/>
    <property type="project" value="TreeGrafter"/>
</dbReference>
<feature type="transmembrane region" description="Helical" evidence="1">
    <location>
        <begin position="378"/>
        <end position="398"/>
    </location>
</feature>
<dbReference type="InterPro" id="IPR027463">
    <property type="entry name" value="AcrB_DN_DC_subdom"/>
</dbReference>
<protein>
    <submittedName>
        <fullName evidence="2">Cation/multidrug efflux pump</fullName>
    </submittedName>
</protein>
<reference evidence="2" key="1">
    <citation type="journal article" date="2012" name="PLoS ONE">
        <title>Gene sets for utilization of primary and secondary nutrition supplies in the distal gut of endangered iberian lynx.</title>
        <authorList>
            <person name="Alcaide M."/>
            <person name="Messina E."/>
            <person name="Richter M."/>
            <person name="Bargiela R."/>
            <person name="Peplies J."/>
            <person name="Huws S.A."/>
            <person name="Newbold C.J."/>
            <person name="Golyshin P.N."/>
            <person name="Simon M.A."/>
            <person name="Lopez G."/>
            <person name="Yakimov M.M."/>
            <person name="Ferrer M."/>
        </authorList>
    </citation>
    <scope>NUCLEOTIDE SEQUENCE</scope>
</reference>
<dbReference type="AlphaFoldDB" id="J9GS66"/>
<dbReference type="PANTHER" id="PTHR32063">
    <property type="match status" value="1"/>
</dbReference>
<dbReference type="SUPFAM" id="SSF82866">
    <property type="entry name" value="Multidrug efflux transporter AcrB transmembrane domain"/>
    <property type="match status" value="1"/>
</dbReference>
<proteinExistence type="predicted"/>
<keyword evidence="1" id="KW-1133">Transmembrane helix</keyword>
<feature type="non-terminal residue" evidence="2">
    <location>
        <position position="1"/>
    </location>
</feature>
<feature type="transmembrane region" description="Helical" evidence="1">
    <location>
        <begin position="42"/>
        <end position="60"/>
    </location>
</feature>
<dbReference type="Gene3D" id="3.30.2090.10">
    <property type="entry name" value="Multidrug efflux transporter AcrB TolC docking domain, DN and DC subdomains"/>
    <property type="match status" value="1"/>
</dbReference>
<dbReference type="GO" id="GO:0042910">
    <property type="term" value="F:xenobiotic transmembrane transporter activity"/>
    <property type="evidence" value="ECO:0007669"/>
    <property type="project" value="TreeGrafter"/>
</dbReference>
<dbReference type="Gene3D" id="1.20.1640.10">
    <property type="entry name" value="Multidrug efflux transporter AcrB transmembrane domain"/>
    <property type="match status" value="2"/>
</dbReference>
<evidence type="ECO:0000313" key="2">
    <source>
        <dbReference type="EMBL" id="EJX05448.1"/>
    </source>
</evidence>
<feature type="transmembrane region" description="Helical" evidence="1">
    <location>
        <begin position="430"/>
        <end position="451"/>
    </location>
</feature>
<dbReference type="InterPro" id="IPR001036">
    <property type="entry name" value="Acrflvin-R"/>
</dbReference>
<dbReference type="PRINTS" id="PR00702">
    <property type="entry name" value="ACRIFLAVINRP"/>
</dbReference>
<feature type="transmembrane region" description="Helical" evidence="1">
    <location>
        <begin position="476"/>
        <end position="495"/>
    </location>
</feature>
<keyword evidence="1" id="KW-0472">Membrane</keyword>
<sequence length="522" mass="56517">LTVVPALGSTLMRTVKEPSHPLFEKLVDLYSQALKFCLRFKIVPLSLAGMLLLLCIGHTAKMGLAFMPSMGGNQMSATLILPKDTSREDAFALADTAMEEIGSIEGIKTVGATDSAAIMGTSSGNTVESISFYLILDEHAVKDNHMVAEKIRNLEQSLPGCELKVATSNADMSMLGGSGIELVIRGRDLDKLNQISQDMIDLLAQVEGLESATNGQEEGTEQLRLVIDADEAMRHGLTVAQIYSELSAALKTDVSSTSLSFENGDFEVTVVDERGALNRDNLLDYTFETTVPSPGGNTTESHRLNEFASLRADLPIDTIHRENQQRCISINAATREGYNTSLLSRQVRTLLEDYPLPEGFSIEIAGETRNIDEAMTDLIKMLLLAIAFIYLIMVAQFQSLLSPFIVMFTMPLAFTGGLGALWITGEPLSIIAMLGFLVLAGIVVNNGIVFVDYTNQLRLAGYGRREALVLAGKARIRPILMTALTTILAMSIMVFSKGMGAEMSRPMALVTIGGLAYATLLT</sequence>
<dbReference type="Gene3D" id="3.30.70.1430">
    <property type="entry name" value="Multidrug efflux transporter AcrB pore domain"/>
    <property type="match status" value="1"/>
</dbReference>
<dbReference type="PANTHER" id="PTHR32063:SF0">
    <property type="entry name" value="SWARMING MOTILITY PROTEIN SWRC"/>
    <property type="match status" value="1"/>
</dbReference>
<gene>
    <name evidence="2" type="ORF">EVA_06444</name>
</gene>
<name>J9GS66_9ZZZZ</name>
<accession>J9GS66</accession>
<dbReference type="Pfam" id="PF00873">
    <property type="entry name" value="ACR_tran"/>
    <property type="match status" value="1"/>
</dbReference>
<feature type="transmembrane region" description="Helical" evidence="1">
    <location>
        <begin position="404"/>
        <end position="423"/>
    </location>
</feature>
<organism evidence="2">
    <name type="scientific">gut metagenome</name>
    <dbReference type="NCBI Taxonomy" id="749906"/>
    <lineage>
        <taxon>unclassified sequences</taxon>
        <taxon>metagenomes</taxon>
        <taxon>organismal metagenomes</taxon>
    </lineage>
</organism>
<evidence type="ECO:0000256" key="1">
    <source>
        <dbReference type="SAM" id="Phobius"/>
    </source>
</evidence>
<keyword evidence="1" id="KW-0812">Transmembrane</keyword>
<dbReference type="EMBL" id="AMCI01001464">
    <property type="protein sequence ID" value="EJX05448.1"/>
    <property type="molecule type" value="Genomic_DNA"/>
</dbReference>
<feature type="non-terminal residue" evidence="2">
    <location>
        <position position="522"/>
    </location>
</feature>
<dbReference type="Gene3D" id="3.30.70.1440">
    <property type="entry name" value="Multidrug efflux transporter AcrB pore domain"/>
    <property type="match status" value="1"/>
</dbReference>